<keyword evidence="2" id="KW-1133">Transmembrane helix</keyword>
<feature type="non-terminal residue" evidence="3">
    <location>
        <position position="300"/>
    </location>
</feature>
<feature type="transmembrane region" description="Helical" evidence="2">
    <location>
        <begin position="120"/>
        <end position="140"/>
    </location>
</feature>
<dbReference type="InterPro" id="IPR011992">
    <property type="entry name" value="EF-hand-dom_pair"/>
</dbReference>
<dbReference type="AlphaFoldDB" id="A0A6T5NSR5"/>
<evidence type="ECO:0000313" key="3">
    <source>
        <dbReference type="EMBL" id="CAE0633787.1"/>
    </source>
</evidence>
<keyword evidence="2" id="KW-0812">Transmembrane</keyword>
<reference evidence="3" key="1">
    <citation type="submission" date="2021-01" db="EMBL/GenBank/DDBJ databases">
        <authorList>
            <person name="Corre E."/>
            <person name="Pelletier E."/>
            <person name="Niang G."/>
            <person name="Scheremetjew M."/>
            <person name="Finn R."/>
            <person name="Kale V."/>
            <person name="Holt S."/>
            <person name="Cochrane G."/>
            <person name="Meng A."/>
            <person name="Brown T."/>
            <person name="Cohen L."/>
        </authorList>
    </citation>
    <scope>NUCLEOTIDE SEQUENCE</scope>
    <source>
        <strain evidence="3">CCMP3107</strain>
    </source>
</reference>
<name>A0A6T5NSR5_HETAK</name>
<organism evidence="3">
    <name type="scientific">Heterosigma akashiwo</name>
    <name type="common">Chromophytic alga</name>
    <name type="synonym">Heterosigma carterae</name>
    <dbReference type="NCBI Taxonomy" id="2829"/>
    <lineage>
        <taxon>Eukaryota</taxon>
        <taxon>Sar</taxon>
        <taxon>Stramenopiles</taxon>
        <taxon>Ochrophyta</taxon>
        <taxon>Raphidophyceae</taxon>
        <taxon>Chattonellales</taxon>
        <taxon>Chattonellaceae</taxon>
        <taxon>Heterosigma</taxon>
    </lineage>
</organism>
<feature type="transmembrane region" description="Helical" evidence="2">
    <location>
        <begin position="78"/>
        <end position="100"/>
    </location>
</feature>
<dbReference type="EMBL" id="HBIU01027092">
    <property type="protein sequence ID" value="CAE0633787.1"/>
    <property type="molecule type" value="Transcribed_RNA"/>
</dbReference>
<keyword evidence="2" id="KW-0472">Membrane</keyword>
<sequence>MADDDVNYNYEEESVVDGDTLMERYRRRMRRWVPMLILGSIGPAVFANIIVFVGSILVTLSKVYPDEYVCSAQPLDQFLEGAIAISLIFLLCFMWIFIGLPVSINIKGRKWTVLRPFTNIIFLGAAFLLIWVFSLAWWLYGSYMVGAGAWSCSNNTPALYSFSLFVVVFYWVGLGLGLVHLVVNIFSKQIGEGLKVGKRLVNPALADDDFLLAKFAEYDEGGTEQVARQHLGPLCKDCGRPLSTDELQEARELLDPDQTGFIGADAFLSWFRTGRVEEGEEKDDSEEEEEEDDGGRRKKR</sequence>
<feature type="compositionally biased region" description="Acidic residues" evidence="1">
    <location>
        <begin position="278"/>
        <end position="293"/>
    </location>
</feature>
<feature type="region of interest" description="Disordered" evidence="1">
    <location>
        <begin position="276"/>
        <end position="300"/>
    </location>
</feature>
<evidence type="ECO:0000256" key="2">
    <source>
        <dbReference type="SAM" id="Phobius"/>
    </source>
</evidence>
<feature type="transmembrane region" description="Helical" evidence="2">
    <location>
        <begin position="160"/>
        <end position="186"/>
    </location>
</feature>
<gene>
    <name evidence="3" type="ORF">HAKA00212_LOCUS12500</name>
</gene>
<accession>A0A6T5NSR5</accession>
<evidence type="ECO:0000256" key="1">
    <source>
        <dbReference type="SAM" id="MobiDB-lite"/>
    </source>
</evidence>
<dbReference type="SUPFAM" id="SSF47473">
    <property type="entry name" value="EF-hand"/>
    <property type="match status" value="1"/>
</dbReference>
<dbReference type="Gene3D" id="1.10.238.10">
    <property type="entry name" value="EF-hand"/>
    <property type="match status" value="1"/>
</dbReference>
<feature type="transmembrane region" description="Helical" evidence="2">
    <location>
        <begin position="32"/>
        <end position="58"/>
    </location>
</feature>
<protein>
    <submittedName>
        <fullName evidence="3">Uncharacterized protein</fullName>
    </submittedName>
</protein>
<proteinExistence type="predicted"/>